<evidence type="ECO:0000313" key="3">
    <source>
        <dbReference type="Proteomes" id="UP000304382"/>
    </source>
</evidence>
<dbReference type="SUPFAM" id="SSF51658">
    <property type="entry name" value="Xylose isomerase-like"/>
    <property type="match status" value="1"/>
</dbReference>
<accession>A0A4C2ELC4</accession>
<dbReference type="Proteomes" id="UP000304382">
    <property type="component" value="Unassembled WGS sequence"/>
</dbReference>
<protein>
    <recommendedName>
        <fullName evidence="1">Xylose isomerase-like TIM barrel domain-containing protein</fullName>
    </recommendedName>
</protein>
<dbReference type="SMART" id="SM00518">
    <property type="entry name" value="AP2Ec"/>
    <property type="match status" value="1"/>
</dbReference>
<dbReference type="GO" id="GO:0006281">
    <property type="term" value="P:DNA repair"/>
    <property type="evidence" value="ECO:0007669"/>
    <property type="project" value="InterPro"/>
</dbReference>
<comment type="caution">
    <text evidence="2">The sequence shown here is derived from an EMBL/GenBank/DDBJ whole genome shotgun (WGS) entry which is preliminary data.</text>
</comment>
<organism evidence="2 3">
    <name type="scientific">Haloarcula mannanilytica</name>
    <dbReference type="NCBI Taxonomy" id="2509225"/>
    <lineage>
        <taxon>Archaea</taxon>
        <taxon>Methanobacteriati</taxon>
        <taxon>Methanobacteriota</taxon>
        <taxon>Stenosarchaea group</taxon>
        <taxon>Halobacteria</taxon>
        <taxon>Halobacteriales</taxon>
        <taxon>Haloarculaceae</taxon>
        <taxon>Haloarcula</taxon>
    </lineage>
</organism>
<dbReference type="GO" id="GO:0008270">
    <property type="term" value="F:zinc ion binding"/>
    <property type="evidence" value="ECO:0007669"/>
    <property type="project" value="InterPro"/>
</dbReference>
<dbReference type="EMBL" id="BIXZ01000007">
    <property type="protein sequence ID" value="GCF15338.1"/>
    <property type="molecule type" value="Genomic_DNA"/>
</dbReference>
<sequence>MTDHRVGAAMDIRFGASVEEFMNYVTDIGLDHVEFKREYLAGHPDTPGPERVRELAESYGVTITYHAPFRDWNVGSYDETVRQDSVERVKQTLDDAAAAGASGVVVHGGSVPRRYPDWVREQAHENARRSLAECAEYAQFVGVPLCLENQPIDDDTRRYTTTQSDLAAMIDSVDVPAQYLSVTLDVGHAKMSGHDWREFVDRFGDRIRVCHLHDNDGTADQHRPFPGYESVVEAVPADCFVFEMKSVADVAQTVGVDQAPPETEVSTDD</sequence>
<dbReference type="Pfam" id="PF01261">
    <property type="entry name" value="AP_endonuc_2"/>
    <property type="match status" value="1"/>
</dbReference>
<dbReference type="AlphaFoldDB" id="A0A4C2ELC4"/>
<dbReference type="InterPro" id="IPR001719">
    <property type="entry name" value="AP_endonuc_2"/>
</dbReference>
<dbReference type="Gene3D" id="3.20.20.150">
    <property type="entry name" value="Divalent-metal-dependent TIM barrel enzymes"/>
    <property type="match status" value="1"/>
</dbReference>
<evidence type="ECO:0000259" key="1">
    <source>
        <dbReference type="Pfam" id="PF01261"/>
    </source>
</evidence>
<dbReference type="InterPro" id="IPR036237">
    <property type="entry name" value="Xyl_isomerase-like_sf"/>
</dbReference>
<reference evidence="2 3" key="1">
    <citation type="submission" date="2019-02" db="EMBL/GenBank/DDBJ databases">
        <title>Haloarcula mannanilyticum sp. nov., a mannan degrading haloarchaeon isolated from commercial salt.</title>
        <authorList>
            <person name="Enomoto S."/>
            <person name="Shimane Y."/>
            <person name="Kamekura M."/>
            <person name="Ito T."/>
            <person name="Moriya O."/>
            <person name="Ihara K."/>
            <person name="Takahashi-Ando N."/>
            <person name="Fukushima Y."/>
            <person name="Yoshida Y."/>
            <person name="Usama R."/>
            <person name="Takai K."/>
            <person name="Minegishi H."/>
        </authorList>
    </citation>
    <scope>NUCLEOTIDE SEQUENCE [LARGE SCALE GENOMIC DNA]</scope>
    <source>
        <strain evidence="2 3">MD130-1</strain>
    </source>
</reference>
<dbReference type="PANTHER" id="PTHR12110">
    <property type="entry name" value="HYDROXYPYRUVATE ISOMERASE"/>
    <property type="match status" value="1"/>
</dbReference>
<keyword evidence="3" id="KW-1185">Reference proteome</keyword>
<dbReference type="InterPro" id="IPR013022">
    <property type="entry name" value="Xyl_isomerase-like_TIM-brl"/>
</dbReference>
<proteinExistence type="predicted"/>
<dbReference type="InterPro" id="IPR050312">
    <property type="entry name" value="IolE/XylAMocC-like"/>
</dbReference>
<dbReference type="OrthoDB" id="372143at2157"/>
<gene>
    <name evidence="2" type="ORF">Harman_32730</name>
</gene>
<name>A0A4C2ELC4_9EURY</name>
<dbReference type="RefSeq" id="WP_137684860.1">
    <property type="nucleotide sequence ID" value="NZ_BIXZ01000007.1"/>
</dbReference>
<evidence type="ECO:0000313" key="2">
    <source>
        <dbReference type="EMBL" id="GCF15338.1"/>
    </source>
</evidence>
<dbReference type="GO" id="GO:0003677">
    <property type="term" value="F:DNA binding"/>
    <property type="evidence" value="ECO:0007669"/>
    <property type="project" value="InterPro"/>
</dbReference>
<feature type="domain" description="Xylose isomerase-like TIM barrel" evidence="1">
    <location>
        <begin position="25"/>
        <end position="225"/>
    </location>
</feature>